<evidence type="ECO:0000259" key="11">
    <source>
        <dbReference type="PROSITE" id="PS50146"/>
    </source>
</evidence>
<dbReference type="SMART" id="SM00046">
    <property type="entry name" value="DAGKc"/>
    <property type="match status" value="1"/>
</dbReference>
<dbReference type="GO" id="GO:0005886">
    <property type="term" value="C:plasma membrane"/>
    <property type="evidence" value="ECO:0007669"/>
    <property type="project" value="TreeGrafter"/>
</dbReference>
<dbReference type="Pfam" id="PF00781">
    <property type="entry name" value="DAGK_cat"/>
    <property type="match status" value="1"/>
</dbReference>
<dbReference type="EMBL" id="FQVL01000017">
    <property type="protein sequence ID" value="SHF36224.1"/>
    <property type="molecule type" value="Genomic_DNA"/>
</dbReference>
<dbReference type="OrthoDB" id="142078at2"/>
<evidence type="ECO:0000256" key="8">
    <source>
        <dbReference type="ARBA" id="ARBA00023098"/>
    </source>
</evidence>
<name>A0A1M5B136_9BACL</name>
<dbReference type="InterPro" id="IPR050187">
    <property type="entry name" value="Lipid_Phosphate_FormReg"/>
</dbReference>
<dbReference type="GO" id="GO:0004143">
    <property type="term" value="F:ATP-dependent diacylglycerol kinase activity"/>
    <property type="evidence" value="ECO:0007669"/>
    <property type="project" value="TreeGrafter"/>
</dbReference>
<protein>
    <submittedName>
        <fullName evidence="12">Lipid kinase, YegS/Rv2252/BmrU family</fullName>
    </submittedName>
</protein>
<dbReference type="PANTHER" id="PTHR12358:SF107">
    <property type="entry name" value="LIPID KINASE BMRU-RELATED"/>
    <property type="match status" value="1"/>
</dbReference>
<evidence type="ECO:0000313" key="12">
    <source>
        <dbReference type="EMBL" id="SHF36224.1"/>
    </source>
</evidence>
<dbReference type="InterPro" id="IPR017438">
    <property type="entry name" value="ATP-NAD_kinase_N"/>
</dbReference>
<evidence type="ECO:0000256" key="6">
    <source>
        <dbReference type="ARBA" id="ARBA00022777"/>
    </source>
</evidence>
<keyword evidence="4" id="KW-0808">Transferase</keyword>
<dbReference type="STRING" id="112248.SAMN05444392_11726"/>
<sequence length="297" mass="33146">MDTIALIINSNAGNQSLREDLPYIVNRLQHISTNVTLHYTEKPGDGKRIIDEIASDVDLLIAIGGDGTVHECVNALAHQPNRPLFAILPGGTCNDFTRALGISQDHRLAVEQILDLRTRHIDIGSHNGNYFLNFWGIGCITQVSQQIHKGLKKDWGRLAYYLSALQTISDPQRFEISIQTDTFNYQDEVVMMIVGNGSYLGGMTTFFPRSSVVDGLLDVLIIRDLSIDLLWSLLESRIMDQLPTGSDLAYFHCNQLEVQSNPSLLIDCDGEKLHHTPSKIQVHPRYLEMVVGDFTSG</sequence>
<proteinExistence type="inferred from homology"/>
<dbReference type="NCBIfam" id="TIGR00147">
    <property type="entry name" value="YegS/Rv2252/BmrU family lipid kinase"/>
    <property type="match status" value="1"/>
</dbReference>
<keyword evidence="8" id="KW-0443">Lipid metabolism</keyword>
<dbReference type="Pfam" id="PF19279">
    <property type="entry name" value="YegS_C"/>
    <property type="match status" value="1"/>
</dbReference>
<dbReference type="GO" id="GO:0005524">
    <property type="term" value="F:ATP binding"/>
    <property type="evidence" value="ECO:0007669"/>
    <property type="project" value="UniProtKB-KW"/>
</dbReference>
<accession>A0A1M5B136</accession>
<dbReference type="Gene3D" id="2.60.200.40">
    <property type="match status" value="1"/>
</dbReference>
<keyword evidence="3" id="KW-0444">Lipid biosynthesis</keyword>
<keyword evidence="10" id="KW-1208">Phospholipid metabolism</keyword>
<evidence type="ECO:0000313" key="13">
    <source>
        <dbReference type="Proteomes" id="UP000184476"/>
    </source>
</evidence>
<evidence type="ECO:0000256" key="10">
    <source>
        <dbReference type="ARBA" id="ARBA00023264"/>
    </source>
</evidence>
<keyword evidence="13" id="KW-1185">Reference proteome</keyword>
<evidence type="ECO:0000256" key="1">
    <source>
        <dbReference type="ARBA" id="ARBA00001946"/>
    </source>
</evidence>
<dbReference type="SUPFAM" id="SSF111331">
    <property type="entry name" value="NAD kinase/diacylglycerol kinase-like"/>
    <property type="match status" value="1"/>
</dbReference>
<dbReference type="InterPro" id="IPR001206">
    <property type="entry name" value="Diacylglycerol_kinase_cat_dom"/>
</dbReference>
<keyword evidence="6 12" id="KW-0418">Kinase</keyword>
<dbReference type="Gene3D" id="3.40.50.10330">
    <property type="entry name" value="Probable inorganic polyphosphate/atp-NAD kinase, domain 1"/>
    <property type="match status" value="1"/>
</dbReference>
<gene>
    <name evidence="12" type="ORF">SAMN05444392_11726</name>
</gene>
<dbReference type="InterPro" id="IPR016064">
    <property type="entry name" value="NAD/diacylglycerol_kinase_sf"/>
</dbReference>
<comment type="similarity">
    <text evidence="2">Belongs to the diacylglycerol/lipid kinase family.</text>
</comment>
<organism evidence="12 13">
    <name type="scientific">Seinonella peptonophila</name>
    <dbReference type="NCBI Taxonomy" id="112248"/>
    <lineage>
        <taxon>Bacteria</taxon>
        <taxon>Bacillati</taxon>
        <taxon>Bacillota</taxon>
        <taxon>Bacilli</taxon>
        <taxon>Bacillales</taxon>
        <taxon>Thermoactinomycetaceae</taxon>
        <taxon>Seinonella</taxon>
    </lineage>
</organism>
<comment type="cofactor">
    <cofactor evidence="1">
        <name>Mg(2+)</name>
        <dbReference type="ChEBI" id="CHEBI:18420"/>
    </cofactor>
</comment>
<evidence type="ECO:0000256" key="7">
    <source>
        <dbReference type="ARBA" id="ARBA00022840"/>
    </source>
</evidence>
<evidence type="ECO:0000256" key="9">
    <source>
        <dbReference type="ARBA" id="ARBA00023209"/>
    </source>
</evidence>
<dbReference type="InterPro" id="IPR005218">
    <property type="entry name" value="Diacylglycerol/lipid_kinase"/>
</dbReference>
<evidence type="ECO:0000256" key="3">
    <source>
        <dbReference type="ARBA" id="ARBA00022516"/>
    </source>
</evidence>
<dbReference type="PANTHER" id="PTHR12358">
    <property type="entry name" value="SPHINGOSINE KINASE"/>
    <property type="match status" value="1"/>
</dbReference>
<dbReference type="Proteomes" id="UP000184476">
    <property type="component" value="Unassembled WGS sequence"/>
</dbReference>
<keyword evidence="5" id="KW-0547">Nucleotide-binding</keyword>
<reference evidence="12 13" key="1">
    <citation type="submission" date="2016-11" db="EMBL/GenBank/DDBJ databases">
        <authorList>
            <person name="Jaros S."/>
            <person name="Januszkiewicz K."/>
            <person name="Wedrychowicz H."/>
        </authorList>
    </citation>
    <scope>NUCLEOTIDE SEQUENCE [LARGE SCALE GENOMIC DNA]</scope>
    <source>
        <strain evidence="12 13">DSM 44666</strain>
    </source>
</reference>
<feature type="domain" description="DAGKc" evidence="11">
    <location>
        <begin position="1"/>
        <end position="130"/>
    </location>
</feature>
<evidence type="ECO:0000256" key="4">
    <source>
        <dbReference type="ARBA" id="ARBA00022679"/>
    </source>
</evidence>
<dbReference type="GO" id="GO:0008654">
    <property type="term" value="P:phospholipid biosynthetic process"/>
    <property type="evidence" value="ECO:0007669"/>
    <property type="project" value="UniProtKB-KW"/>
</dbReference>
<dbReference type="InterPro" id="IPR045540">
    <property type="entry name" value="YegS/DAGK_C"/>
</dbReference>
<dbReference type="RefSeq" id="WP_073157878.1">
    <property type="nucleotide sequence ID" value="NZ_FQVL01000017.1"/>
</dbReference>
<keyword evidence="9" id="KW-0594">Phospholipid biosynthesis</keyword>
<keyword evidence="7" id="KW-0067">ATP-binding</keyword>
<dbReference type="PROSITE" id="PS50146">
    <property type="entry name" value="DAGK"/>
    <property type="match status" value="1"/>
</dbReference>
<evidence type="ECO:0000256" key="2">
    <source>
        <dbReference type="ARBA" id="ARBA00005983"/>
    </source>
</evidence>
<evidence type="ECO:0000256" key="5">
    <source>
        <dbReference type="ARBA" id="ARBA00022741"/>
    </source>
</evidence>
<dbReference type="AlphaFoldDB" id="A0A1M5B136"/>